<dbReference type="EMBL" id="QHKI01000029">
    <property type="protein sequence ID" value="RSM80432.1"/>
    <property type="molecule type" value="Genomic_DNA"/>
</dbReference>
<feature type="signal peptide" evidence="2">
    <location>
        <begin position="1"/>
        <end position="26"/>
    </location>
</feature>
<gene>
    <name evidence="3" type="ORF">DMH04_30345</name>
</gene>
<evidence type="ECO:0000256" key="1">
    <source>
        <dbReference type="SAM" id="MobiDB-lite"/>
    </source>
</evidence>
<name>A0A428Z388_KIBAR</name>
<sequence>MRARSVLAVAAVVASASVAVALPASAGLTTYCEGEAGAVTVPGDLRVAATKSCVLTDVNVTGTVTVEAGASLVVNGGTFNGNVSVLDDGYLDAKGTTLNGSLTSTDGWGFFLSGGTKVGAVRVVADKVPDRATAAYFNGAKVNGDLTATVGEVFLQAVNVTGNISGTNVSYVDLMDSVADKNVTVTGAKQGSVVCASEVYGNGSFTNNSTAVQIGANGPVVGCEQASYWGGDLTISGNKGAVAVSNNIVRGNLAGVDNDPAPTGSNNRVRGTTSGQFENLAPEAAGTQMRQHSTEAVDAHERSADVESRKAAAVAAAKAHGPADL</sequence>
<protein>
    <submittedName>
        <fullName evidence="3">Uncharacterized protein</fullName>
    </submittedName>
</protein>
<feature type="chain" id="PRO_5019246161" evidence="2">
    <location>
        <begin position="27"/>
        <end position="325"/>
    </location>
</feature>
<dbReference type="Proteomes" id="UP000287547">
    <property type="component" value="Unassembled WGS sequence"/>
</dbReference>
<accession>A0A428Z388</accession>
<organism evidence="3 4">
    <name type="scientific">Kibdelosporangium aridum</name>
    <dbReference type="NCBI Taxonomy" id="2030"/>
    <lineage>
        <taxon>Bacteria</taxon>
        <taxon>Bacillati</taxon>
        <taxon>Actinomycetota</taxon>
        <taxon>Actinomycetes</taxon>
        <taxon>Pseudonocardiales</taxon>
        <taxon>Pseudonocardiaceae</taxon>
        <taxon>Kibdelosporangium</taxon>
    </lineage>
</organism>
<evidence type="ECO:0000313" key="4">
    <source>
        <dbReference type="Proteomes" id="UP000287547"/>
    </source>
</evidence>
<feature type="compositionally biased region" description="Basic and acidic residues" evidence="1">
    <location>
        <begin position="292"/>
        <end position="310"/>
    </location>
</feature>
<evidence type="ECO:0000313" key="3">
    <source>
        <dbReference type="EMBL" id="RSM80432.1"/>
    </source>
</evidence>
<feature type="region of interest" description="Disordered" evidence="1">
    <location>
        <begin position="253"/>
        <end position="325"/>
    </location>
</feature>
<comment type="caution">
    <text evidence="3">The sequence shown here is derived from an EMBL/GenBank/DDBJ whole genome shotgun (WGS) entry which is preliminary data.</text>
</comment>
<reference evidence="3 4" key="1">
    <citation type="submission" date="2018-05" db="EMBL/GenBank/DDBJ databases">
        <title>Evolution of GPA BGCs.</title>
        <authorList>
            <person name="Waglechner N."/>
            <person name="Wright G.D."/>
        </authorList>
    </citation>
    <scope>NUCLEOTIDE SEQUENCE [LARGE SCALE GENOMIC DNA]</scope>
    <source>
        <strain evidence="3 4">A82846</strain>
    </source>
</reference>
<proteinExistence type="predicted"/>
<dbReference type="RefSeq" id="WP_037252576.1">
    <property type="nucleotide sequence ID" value="NZ_QHKI01000029.1"/>
</dbReference>
<evidence type="ECO:0000256" key="2">
    <source>
        <dbReference type="SAM" id="SignalP"/>
    </source>
</evidence>
<feature type="compositionally biased region" description="Polar residues" evidence="1">
    <location>
        <begin position="263"/>
        <end position="277"/>
    </location>
</feature>
<keyword evidence="2" id="KW-0732">Signal</keyword>
<dbReference type="OrthoDB" id="5149096at2"/>
<dbReference type="AlphaFoldDB" id="A0A428Z388"/>